<accession>A0A1B4XHH8</accession>
<evidence type="ECO:0000313" key="2">
    <source>
        <dbReference type="Proteomes" id="UP000243180"/>
    </source>
</evidence>
<protein>
    <submittedName>
        <fullName evidence="1">Uncharacterized protein</fullName>
    </submittedName>
</protein>
<evidence type="ECO:0000313" key="1">
    <source>
        <dbReference type="EMBL" id="BAV34237.1"/>
    </source>
</evidence>
<sequence length="80" mass="8973">MANYGLLDRQVADDLRAFVLTYYFTIRNTHDKILMAALYELVSQDLGIPLITASEMTLELIASTADPVEFLKKISSHQAP</sequence>
<name>A0A1B4XHH8_9GAMM</name>
<keyword evidence="2" id="KW-1185">Reference proteome</keyword>
<dbReference type="Proteomes" id="UP000243180">
    <property type="component" value="Chromosome"/>
</dbReference>
<organism evidence="1 2">
    <name type="scientific">Sulfuricaulis limicola</name>
    <dbReference type="NCBI Taxonomy" id="1620215"/>
    <lineage>
        <taxon>Bacteria</taxon>
        <taxon>Pseudomonadati</taxon>
        <taxon>Pseudomonadota</taxon>
        <taxon>Gammaproteobacteria</taxon>
        <taxon>Acidiferrobacterales</taxon>
        <taxon>Acidiferrobacteraceae</taxon>
        <taxon>Sulfuricaulis</taxon>
    </lineage>
</organism>
<dbReference type="AlphaFoldDB" id="A0A1B4XHH8"/>
<dbReference type="KEGG" id="slim:SCL_1946"/>
<reference evidence="1 2" key="1">
    <citation type="submission" date="2015-05" db="EMBL/GenBank/DDBJ databases">
        <title>Complete genome sequence of a sulfur-oxidizing gammaproteobacterium strain HA5.</title>
        <authorList>
            <person name="Miura A."/>
            <person name="Kojima H."/>
            <person name="Fukui M."/>
        </authorList>
    </citation>
    <scope>NUCLEOTIDE SEQUENCE [LARGE SCALE GENOMIC DNA]</scope>
    <source>
        <strain evidence="1 2">HA5</strain>
    </source>
</reference>
<proteinExistence type="predicted"/>
<dbReference type="RefSeq" id="WP_096361003.1">
    <property type="nucleotide sequence ID" value="NZ_AP014879.1"/>
</dbReference>
<dbReference type="InParanoid" id="A0A1B4XHH8"/>
<dbReference type="EMBL" id="AP014879">
    <property type="protein sequence ID" value="BAV34237.1"/>
    <property type="molecule type" value="Genomic_DNA"/>
</dbReference>
<gene>
    <name evidence="1" type="ORF">SCL_1946</name>
</gene>